<organism evidence="1 2">
    <name type="scientific">Parelaphostrongylus tenuis</name>
    <name type="common">Meningeal worm</name>
    <dbReference type="NCBI Taxonomy" id="148309"/>
    <lineage>
        <taxon>Eukaryota</taxon>
        <taxon>Metazoa</taxon>
        <taxon>Ecdysozoa</taxon>
        <taxon>Nematoda</taxon>
        <taxon>Chromadorea</taxon>
        <taxon>Rhabditida</taxon>
        <taxon>Rhabditina</taxon>
        <taxon>Rhabditomorpha</taxon>
        <taxon>Strongyloidea</taxon>
        <taxon>Metastrongylidae</taxon>
        <taxon>Parelaphostrongylus</taxon>
    </lineage>
</organism>
<name>A0AAD5MIC6_PARTN</name>
<comment type="caution">
    <text evidence="1">The sequence shown here is derived from an EMBL/GenBank/DDBJ whole genome shotgun (WGS) entry which is preliminary data.</text>
</comment>
<evidence type="ECO:0000313" key="1">
    <source>
        <dbReference type="EMBL" id="KAJ1356673.1"/>
    </source>
</evidence>
<dbReference type="EMBL" id="JAHQIW010002865">
    <property type="protein sequence ID" value="KAJ1356673.1"/>
    <property type="molecule type" value="Genomic_DNA"/>
</dbReference>
<proteinExistence type="predicted"/>
<dbReference type="Proteomes" id="UP001196413">
    <property type="component" value="Unassembled WGS sequence"/>
</dbReference>
<protein>
    <submittedName>
        <fullName evidence="1">Uncharacterized protein</fullName>
    </submittedName>
</protein>
<dbReference type="AlphaFoldDB" id="A0AAD5MIC6"/>
<accession>A0AAD5MIC6</accession>
<reference evidence="1" key="1">
    <citation type="submission" date="2021-06" db="EMBL/GenBank/DDBJ databases">
        <title>Parelaphostrongylus tenuis whole genome reference sequence.</title>
        <authorList>
            <person name="Garwood T.J."/>
            <person name="Larsen P.A."/>
            <person name="Fountain-Jones N.M."/>
            <person name="Garbe J.R."/>
            <person name="Macchietto M.G."/>
            <person name="Kania S.A."/>
            <person name="Gerhold R.W."/>
            <person name="Richards J.E."/>
            <person name="Wolf T.M."/>
        </authorList>
    </citation>
    <scope>NUCLEOTIDE SEQUENCE</scope>
    <source>
        <strain evidence="1">MNPRO001-30</strain>
        <tissue evidence="1">Meninges</tissue>
    </source>
</reference>
<evidence type="ECO:0000313" key="2">
    <source>
        <dbReference type="Proteomes" id="UP001196413"/>
    </source>
</evidence>
<sequence length="70" mass="7896">MQRAVEYFCLNRTTLGLEPMCLIEQQTDVYGDRRNDEIEEGAYFLGRVGALPAKSAHEHFPGNMSLSCTN</sequence>
<gene>
    <name evidence="1" type="ORF">KIN20_014412</name>
</gene>
<keyword evidence="2" id="KW-1185">Reference proteome</keyword>